<organism evidence="2 3">
    <name type="scientific">Phyllosticta citricarpa</name>
    <dbReference type="NCBI Taxonomy" id="55181"/>
    <lineage>
        <taxon>Eukaryota</taxon>
        <taxon>Fungi</taxon>
        <taxon>Dikarya</taxon>
        <taxon>Ascomycota</taxon>
        <taxon>Pezizomycotina</taxon>
        <taxon>Dothideomycetes</taxon>
        <taxon>Dothideomycetes incertae sedis</taxon>
        <taxon>Botryosphaeriales</taxon>
        <taxon>Phyllostictaceae</taxon>
        <taxon>Phyllosticta</taxon>
    </lineage>
</organism>
<proteinExistence type="predicted"/>
<feature type="compositionally biased region" description="Basic and acidic residues" evidence="1">
    <location>
        <begin position="331"/>
        <end position="344"/>
    </location>
</feature>
<dbReference type="EMBL" id="JBBPDW010000011">
    <property type="protein sequence ID" value="KAK7548156.1"/>
    <property type="molecule type" value="Genomic_DNA"/>
</dbReference>
<feature type="compositionally biased region" description="Polar residues" evidence="1">
    <location>
        <begin position="289"/>
        <end position="298"/>
    </location>
</feature>
<keyword evidence="3" id="KW-1185">Reference proteome</keyword>
<evidence type="ECO:0000256" key="1">
    <source>
        <dbReference type="SAM" id="MobiDB-lite"/>
    </source>
</evidence>
<dbReference type="Proteomes" id="UP001365128">
    <property type="component" value="Unassembled WGS sequence"/>
</dbReference>
<reference evidence="2 3" key="1">
    <citation type="submission" date="2024-04" db="EMBL/GenBank/DDBJ databases">
        <title>Phyllosticta paracitricarpa is synonymous to the EU quarantine fungus P. citricarpa based on phylogenomic analyses.</title>
        <authorList>
            <consortium name="Lawrence Berkeley National Laboratory"/>
            <person name="Van Ingen-Buijs V.A."/>
            <person name="Van Westerhoven A.C."/>
            <person name="Haridas S."/>
            <person name="Skiadas P."/>
            <person name="Martin F."/>
            <person name="Groenewald J.Z."/>
            <person name="Crous P.W."/>
            <person name="Seidl M.F."/>
        </authorList>
    </citation>
    <scope>NUCLEOTIDE SEQUENCE [LARGE SCALE GENOMIC DNA]</scope>
    <source>
        <strain evidence="2 3">CBS 122670</strain>
    </source>
</reference>
<feature type="compositionally biased region" description="Low complexity" evidence="1">
    <location>
        <begin position="250"/>
        <end position="276"/>
    </location>
</feature>
<feature type="region of interest" description="Disordered" evidence="1">
    <location>
        <begin position="216"/>
        <end position="344"/>
    </location>
</feature>
<sequence length="344" mass="38291">MDRGCRGKEDQSAMAGPLLFTSLHLISDGLRMVGVVLKGVVAARWDLGLFHSPPFLILPKQLNPSHILHYPFTMAASQSFAQHLALKNRCVSPMSSSVDVPASARPKAWKNENCPTAEIDNEIDELCDRIEDRLDLYDNPRENSSDCSNSPKFTTLTFEEKVKKFQTLRNWVKDLQTRYVEKQSFYDKDGKRIGKKTCKKPRYKLENKAHSKAFKTAVESSAEETPVKKASPKTTLKTVRRKLAVKKASSKTTGKSSSGKAFSGKASSVKASSGKTSSRKMSSRMISGQPTGKTSIETTAGKDSKTPVKDFANNESDDSDKTIKPTVAMRPRRDSFLRRELFED</sequence>
<protein>
    <submittedName>
        <fullName evidence="2">Uncharacterized protein</fullName>
    </submittedName>
</protein>
<evidence type="ECO:0000313" key="2">
    <source>
        <dbReference type="EMBL" id="KAK7548156.1"/>
    </source>
</evidence>
<accession>A0ABR1MHB6</accession>
<name>A0ABR1MHB6_9PEZI</name>
<comment type="caution">
    <text evidence="2">The sequence shown here is derived from an EMBL/GenBank/DDBJ whole genome shotgun (WGS) entry which is preliminary data.</text>
</comment>
<gene>
    <name evidence="2" type="ORF">IWX46DRAFT_48757</name>
</gene>
<evidence type="ECO:0000313" key="3">
    <source>
        <dbReference type="Proteomes" id="UP001365128"/>
    </source>
</evidence>
<feature type="compositionally biased region" description="Basic residues" evidence="1">
    <location>
        <begin position="238"/>
        <end position="249"/>
    </location>
</feature>